<evidence type="ECO:0000256" key="2">
    <source>
        <dbReference type="ARBA" id="ARBA00024764"/>
    </source>
</evidence>
<dbReference type="NCBIfam" id="NF045758">
    <property type="entry name" value="YlxM"/>
    <property type="match status" value="1"/>
</dbReference>
<keyword evidence="4" id="KW-0238">DNA-binding</keyword>
<keyword evidence="5" id="KW-1185">Reference proteome</keyword>
<accession>A0A249SMS9</accession>
<dbReference type="EMBL" id="CP023173">
    <property type="protein sequence ID" value="ASZ08994.1"/>
    <property type="molecule type" value="Genomic_DNA"/>
</dbReference>
<dbReference type="STRING" id="1336232.GCA_000518825_00123"/>
<gene>
    <name evidence="4" type="ORF">CK556_01315</name>
</gene>
<reference evidence="4 5" key="1">
    <citation type="submission" date="2017-08" db="EMBL/GenBank/DDBJ databases">
        <title>Complete Genome Sequence of Mesoplasma chauliocola.</title>
        <authorList>
            <person name="Knight T.F.Jr."/>
            <person name="Citino T."/>
        </authorList>
    </citation>
    <scope>NUCLEOTIDE SEQUENCE [LARGE SCALE GENOMIC DNA]</scope>
    <source>
        <strain evidence="4 5">CHPA-2</strain>
    </source>
</reference>
<dbReference type="SUPFAM" id="SSF88659">
    <property type="entry name" value="Sigma3 and sigma4 domains of RNA polymerase sigma factors"/>
    <property type="match status" value="1"/>
</dbReference>
<dbReference type="InterPro" id="IPR013324">
    <property type="entry name" value="RNA_pol_sigma_r3/r4-like"/>
</dbReference>
<dbReference type="PANTHER" id="PTHR40083:SF1">
    <property type="entry name" value="UPF0122 PROTEIN YLXM"/>
    <property type="match status" value="1"/>
</dbReference>
<sequence length="108" mass="12642">MSKNNLEKTLELSSLFYLYHNLLTQKQVEYFELYFEEDLSFQEIADQLEISKAAAHDAINKIIKSLNDLEEKLGLNKKKEVINKVLDSYKESSNKEVIKLVNEMKEVI</sequence>
<name>A0A249SMS9_9MOLU</name>
<evidence type="ECO:0000256" key="1">
    <source>
        <dbReference type="ARBA" id="ARBA00008720"/>
    </source>
</evidence>
<organism evidence="4 5">
    <name type="scientific">Mesoplasma chauliocola</name>
    <dbReference type="NCBI Taxonomy" id="216427"/>
    <lineage>
        <taxon>Bacteria</taxon>
        <taxon>Bacillati</taxon>
        <taxon>Mycoplasmatota</taxon>
        <taxon>Mollicutes</taxon>
        <taxon>Entomoplasmatales</taxon>
        <taxon>Entomoplasmataceae</taxon>
        <taxon>Mesoplasma</taxon>
    </lineage>
</organism>
<dbReference type="InterPro" id="IPR007394">
    <property type="entry name" value="UPF0122"/>
</dbReference>
<dbReference type="KEGG" id="mchc:CK556_01315"/>
<evidence type="ECO:0000313" key="5">
    <source>
        <dbReference type="Proteomes" id="UP000232229"/>
    </source>
</evidence>
<dbReference type="InterPro" id="IPR054831">
    <property type="entry name" value="UPF0122_fam_protein"/>
</dbReference>
<dbReference type="PANTHER" id="PTHR40083">
    <property type="entry name" value="UPF0122 PROTEIN CBO2450/CLC_2298"/>
    <property type="match status" value="1"/>
</dbReference>
<evidence type="ECO:0000313" key="4">
    <source>
        <dbReference type="EMBL" id="ASZ08994.1"/>
    </source>
</evidence>
<dbReference type="Proteomes" id="UP000232229">
    <property type="component" value="Chromosome"/>
</dbReference>
<dbReference type="InterPro" id="IPR036388">
    <property type="entry name" value="WH-like_DNA-bd_sf"/>
</dbReference>
<comment type="similarity">
    <text evidence="1 3">Belongs to the UPF0122 family.</text>
</comment>
<dbReference type="Gene3D" id="1.10.10.10">
    <property type="entry name" value="Winged helix-like DNA-binding domain superfamily/Winged helix DNA-binding domain"/>
    <property type="match status" value="1"/>
</dbReference>
<dbReference type="Pfam" id="PF04297">
    <property type="entry name" value="UPF0122"/>
    <property type="match status" value="1"/>
</dbReference>
<protein>
    <recommendedName>
        <fullName evidence="3">UPF0122 protein CK556_01315</fullName>
    </recommendedName>
</protein>
<evidence type="ECO:0000256" key="3">
    <source>
        <dbReference type="HAMAP-Rule" id="MF_00245"/>
    </source>
</evidence>
<dbReference type="AlphaFoldDB" id="A0A249SMS9"/>
<dbReference type="GO" id="GO:0003677">
    <property type="term" value="F:DNA binding"/>
    <property type="evidence" value="ECO:0007669"/>
    <property type="project" value="UniProtKB-KW"/>
</dbReference>
<dbReference type="HAMAP" id="MF_00245">
    <property type="entry name" value="UPF0122"/>
    <property type="match status" value="1"/>
</dbReference>
<comment type="function">
    <text evidence="2 3">Might take part in the signal recognition particle (SRP) pathway. This is inferred from the conservation of its genetic proximity to ftsY/ffh. May be a regulatory protein.</text>
</comment>
<dbReference type="RefSeq" id="WP_027875281.1">
    <property type="nucleotide sequence ID" value="NZ_CP023173.1"/>
</dbReference>
<proteinExistence type="inferred from homology"/>